<dbReference type="AlphaFoldDB" id="A0A9W8BND2"/>
<evidence type="ECO:0000256" key="1">
    <source>
        <dbReference type="SAM" id="MobiDB-lite"/>
    </source>
</evidence>
<protein>
    <submittedName>
        <fullName evidence="2">Uncharacterized protein</fullName>
    </submittedName>
</protein>
<keyword evidence="3" id="KW-1185">Reference proteome</keyword>
<feature type="region of interest" description="Disordered" evidence="1">
    <location>
        <begin position="199"/>
        <end position="285"/>
    </location>
</feature>
<evidence type="ECO:0000313" key="2">
    <source>
        <dbReference type="EMBL" id="KAJ2007517.1"/>
    </source>
</evidence>
<comment type="caution">
    <text evidence="2">The sequence shown here is derived from an EMBL/GenBank/DDBJ whole genome shotgun (WGS) entry which is preliminary data.</text>
</comment>
<organism evidence="2 3">
    <name type="scientific">Coemansia thaxteri</name>
    <dbReference type="NCBI Taxonomy" id="2663907"/>
    <lineage>
        <taxon>Eukaryota</taxon>
        <taxon>Fungi</taxon>
        <taxon>Fungi incertae sedis</taxon>
        <taxon>Zoopagomycota</taxon>
        <taxon>Kickxellomycotina</taxon>
        <taxon>Kickxellomycetes</taxon>
        <taxon>Kickxellales</taxon>
        <taxon>Kickxellaceae</taxon>
        <taxon>Coemansia</taxon>
    </lineage>
</organism>
<accession>A0A9W8BND2</accession>
<feature type="compositionally biased region" description="Polar residues" evidence="1">
    <location>
        <begin position="642"/>
        <end position="666"/>
    </location>
</feature>
<feature type="compositionally biased region" description="Polar residues" evidence="1">
    <location>
        <begin position="612"/>
        <end position="621"/>
    </location>
</feature>
<feature type="compositionally biased region" description="Polar residues" evidence="1">
    <location>
        <begin position="336"/>
        <end position="349"/>
    </location>
</feature>
<feature type="compositionally biased region" description="Polar residues" evidence="1">
    <location>
        <begin position="590"/>
        <end position="603"/>
    </location>
</feature>
<dbReference type="Proteomes" id="UP001150907">
    <property type="component" value="Unassembled WGS sequence"/>
</dbReference>
<feature type="compositionally biased region" description="Low complexity" evidence="1">
    <location>
        <begin position="248"/>
        <end position="280"/>
    </location>
</feature>
<proteinExistence type="predicted"/>
<feature type="region of interest" description="Disordered" evidence="1">
    <location>
        <begin position="541"/>
        <end position="688"/>
    </location>
</feature>
<feature type="region of interest" description="Disordered" evidence="1">
    <location>
        <begin position="328"/>
        <end position="353"/>
    </location>
</feature>
<evidence type="ECO:0000313" key="3">
    <source>
        <dbReference type="Proteomes" id="UP001150907"/>
    </source>
</evidence>
<gene>
    <name evidence="2" type="ORF">H4R26_000723</name>
</gene>
<dbReference type="EMBL" id="JANBQF010000024">
    <property type="protein sequence ID" value="KAJ2007517.1"/>
    <property type="molecule type" value="Genomic_DNA"/>
</dbReference>
<sequence length="688" mass="71897">MTGSESTNASAPVSPVAAVEPRLSFDGETISPSETASISALAVHGSGLRSVHKRATQPFGALRRPNSVASAYLDSGKGTHSRSEVSLSREQVVWSPQIGYGASESTFGFSSLDTMSMSPPLVMAGVGNFSEDSGVDRRCDIEGAFISRDEHTNFISAALATTDGDLVNNLSQINSAASDSAAHSESDCHFNNDFLEGKSPGSSLGRAASRVSSEYVRHSPHNISSPASAKSLRVPPLHRGGSMMSAASPRSLPRGLSLRSASSLTSSPSASSMASPTTPLGSPSIHIATNPLSVITMPEMSPVMGRQSAVSPQFPSEATRMLKRAIMEKPRKDSAETSPLASRTTSHTPTSDRAHHALVSIGAEADSENDVAAAVSDMKAAFSHGSRSRALSIAHSLKCALEEGEPVIQLQSGCLPKPDSEALPPSSDLVRGFCPSSRTNPERMSTWSSSSARTLADGMCGMRVPSMDDSRAGAKHTLPSAALYSLSASAAIVNQPLTHGDAASRGLNSSAASSVAARSVRGRPAADLGLSIRSDLERRVRSFSASEGGHSLPGGTRPHSSMGFHKPAAGARSSMWSTQSGSFRARRLSPHSNSMRFFRSENSAPHPHRLSVMSTGSNSRSARLASVPLDLEEHPSDAASIGSFSSQTTEMQLPSPPTSESQSQVVSPADAPAGKRRAQTMDQPLNVH</sequence>
<name>A0A9W8BND2_9FUNG</name>
<reference evidence="2" key="1">
    <citation type="submission" date="2022-07" db="EMBL/GenBank/DDBJ databases">
        <title>Phylogenomic reconstructions and comparative analyses of Kickxellomycotina fungi.</title>
        <authorList>
            <person name="Reynolds N.K."/>
            <person name="Stajich J.E."/>
            <person name="Barry K."/>
            <person name="Grigoriev I.V."/>
            <person name="Crous P."/>
            <person name="Smith M.E."/>
        </authorList>
    </citation>
    <scope>NUCLEOTIDE SEQUENCE</scope>
    <source>
        <strain evidence="2">IMI 214461</strain>
    </source>
</reference>
<dbReference type="OrthoDB" id="10035640at2759"/>